<dbReference type="GO" id="GO:0016853">
    <property type="term" value="F:isomerase activity"/>
    <property type="evidence" value="ECO:0007669"/>
    <property type="project" value="UniProtKB-KW"/>
</dbReference>
<evidence type="ECO:0000313" key="4">
    <source>
        <dbReference type="Proteomes" id="UP000054144"/>
    </source>
</evidence>
<comment type="similarity">
    <text evidence="1">Belongs to the PhzF family.</text>
</comment>
<dbReference type="PANTHER" id="PTHR13774:SF17">
    <property type="entry name" value="PHENAZINE BIOSYNTHESIS-LIKE DOMAIN-CONTAINING PROTEIN"/>
    <property type="match status" value="1"/>
</dbReference>
<gene>
    <name evidence="3" type="ORF">FISHEDRAFT_70168</name>
</gene>
<accession>A0A0D7AKF9</accession>
<evidence type="ECO:0000313" key="3">
    <source>
        <dbReference type="EMBL" id="KIY52224.1"/>
    </source>
</evidence>
<dbReference type="PANTHER" id="PTHR13774">
    <property type="entry name" value="PHENAZINE BIOSYNTHESIS PROTEIN"/>
    <property type="match status" value="1"/>
</dbReference>
<evidence type="ECO:0000256" key="1">
    <source>
        <dbReference type="ARBA" id="ARBA00008270"/>
    </source>
</evidence>
<keyword evidence="2" id="KW-0413">Isomerase</keyword>
<name>A0A0D7AKF9_9AGAR</name>
<dbReference type="OrthoDB" id="75169at2759"/>
<dbReference type="AlphaFoldDB" id="A0A0D7AKF9"/>
<organism evidence="3 4">
    <name type="scientific">Fistulina hepatica ATCC 64428</name>
    <dbReference type="NCBI Taxonomy" id="1128425"/>
    <lineage>
        <taxon>Eukaryota</taxon>
        <taxon>Fungi</taxon>
        <taxon>Dikarya</taxon>
        <taxon>Basidiomycota</taxon>
        <taxon>Agaricomycotina</taxon>
        <taxon>Agaricomycetes</taxon>
        <taxon>Agaricomycetidae</taxon>
        <taxon>Agaricales</taxon>
        <taxon>Fistulinaceae</taxon>
        <taxon>Fistulina</taxon>
    </lineage>
</organism>
<dbReference type="Pfam" id="PF02567">
    <property type="entry name" value="PhzC-PhzF"/>
    <property type="match status" value="1"/>
</dbReference>
<keyword evidence="4" id="KW-1185">Reference proteome</keyword>
<dbReference type="GO" id="GO:0005737">
    <property type="term" value="C:cytoplasm"/>
    <property type="evidence" value="ECO:0007669"/>
    <property type="project" value="TreeGrafter"/>
</dbReference>
<reference evidence="3 4" key="1">
    <citation type="journal article" date="2015" name="Fungal Genet. Biol.">
        <title>Evolution of novel wood decay mechanisms in Agaricales revealed by the genome sequences of Fistulina hepatica and Cylindrobasidium torrendii.</title>
        <authorList>
            <person name="Floudas D."/>
            <person name="Held B.W."/>
            <person name="Riley R."/>
            <person name="Nagy L.G."/>
            <person name="Koehler G."/>
            <person name="Ransdell A.S."/>
            <person name="Younus H."/>
            <person name="Chow J."/>
            <person name="Chiniquy J."/>
            <person name="Lipzen A."/>
            <person name="Tritt A."/>
            <person name="Sun H."/>
            <person name="Haridas S."/>
            <person name="LaButti K."/>
            <person name="Ohm R.A."/>
            <person name="Kues U."/>
            <person name="Blanchette R.A."/>
            <person name="Grigoriev I.V."/>
            <person name="Minto R.E."/>
            <person name="Hibbett D.S."/>
        </authorList>
    </citation>
    <scope>NUCLEOTIDE SEQUENCE [LARGE SCALE GENOMIC DNA]</scope>
    <source>
        <strain evidence="3 4">ATCC 64428</strain>
    </source>
</reference>
<evidence type="ECO:0000256" key="2">
    <source>
        <dbReference type="ARBA" id="ARBA00023235"/>
    </source>
</evidence>
<protein>
    <submittedName>
        <fullName evidence="3">Diaminopimelate epimerase-like protein</fullName>
    </submittedName>
</protein>
<sequence>MTTLKYSVVDAFTTVPFGGNPAAVIVLDTEATKALPDITLQRVAREFNLSETAFIYPIEPQLGRFRLRWFTPTKEVPLCGHATLAASFVIFKVEIHQYFSPAPTVRPDYVLSAQQPLPRSHSRPLPPSDEWVQVPHSASHPDMRGVSTQSKPAVSIGLHTTTFAKSDAAHSVTQLYTTPASKCQSSPRAVQLIQCSISFTTAGKRAMLQLVTSRPAIDRRVQSGQWPLRQWRGMQLRL</sequence>
<proteinExistence type="inferred from homology"/>
<dbReference type="InterPro" id="IPR003719">
    <property type="entry name" value="Phenazine_PhzF-like"/>
</dbReference>
<dbReference type="EMBL" id="KN881645">
    <property type="protein sequence ID" value="KIY52224.1"/>
    <property type="molecule type" value="Genomic_DNA"/>
</dbReference>
<dbReference type="Gene3D" id="3.10.310.10">
    <property type="entry name" value="Diaminopimelate Epimerase, Chain A, domain 1"/>
    <property type="match status" value="1"/>
</dbReference>
<dbReference type="Proteomes" id="UP000054144">
    <property type="component" value="Unassembled WGS sequence"/>
</dbReference>
<dbReference type="SUPFAM" id="SSF54506">
    <property type="entry name" value="Diaminopimelate epimerase-like"/>
    <property type="match status" value="1"/>
</dbReference>
<dbReference type="NCBIfam" id="TIGR00654">
    <property type="entry name" value="PhzF_family"/>
    <property type="match status" value="1"/>
</dbReference>